<dbReference type="GO" id="GO:0006417">
    <property type="term" value="P:regulation of translation"/>
    <property type="evidence" value="ECO:0007669"/>
    <property type="project" value="UniProtKB-KW"/>
</dbReference>
<sequence>MSRHRGVKNMNYSEEYDEYYNTYGQSLEEDICISPNTERQFMYNRSQPSTQRPHDSSDLMNTSVTEEDDDAEQDLDYYRNLSDMDQIERVKLISCVEEMENVVGETIPESLLIRAAKIHNYDIKRALDSVLNNHTFDPNDYLRNEPKGATNRVRDQCDTEVAKINKTLGQLVVNKSEPNLKALASPVRRNLDKSRLESGHQNQYSSPNSPASSRTGSRMSSPNHEKSSESKTTKPIQTKALNPELALIEYNKNRNSGKPNINMVVIGHVDAGKSTLMGHLLYRLGFVSQKAIHRYETDSKKMGKNSFLYAWVLDETPEERSRGITMDIAESRFETNARAVTLLDAPGHKDFIPNMITGATQADVALLVVDATKGEFETGFDLGGQTREHTLLIRSLGISQLGVVVNKLENVDWSQDRYQEIVVKLSAFLKQVGFKEQDISYVPCSGLTGENLTERSKIKALCSWYSGPSLVEIIDNFKPPDRLISKPFRLSLNDVFKGLTSGICISGRVEAGTVTVGQKLVILPAGEQCVVKSIAIDDTPIPTAFVGDHIVMTLLGCDLNKISVGNLVCDASNPAPVTTRFEARIVLFNNIEIPITRGFPVIFHYQSLSEQAVVRKLISQVHKGTGQVIKNKPRCLLGNSSGFVEIEVQKPVCVELYKEYKDLGRFMIRASGATIAAGVITKIVG</sequence>
<feature type="domain" description="Tr-type G" evidence="12">
    <location>
        <begin position="258"/>
        <end position="482"/>
    </location>
</feature>
<feature type="region of interest" description="Disordered" evidence="11">
    <location>
        <begin position="45"/>
        <end position="72"/>
    </location>
</feature>
<dbReference type="Pfam" id="PF00009">
    <property type="entry name" value="GTP_EFTU"/>
    <property type="match status" value="1"/>
</dbReference>
<dbReference type="OrthoDB" id="342024at2759"/>
<evidence type="ECO:0000256" key="4">
    <source>
        <dbReference type="ARBA" id="ARBA00022553"/>
    </source>
</evidence>
<evidence type="ECO:0000256" key="5">
    <source>
        <dbReference type="ARBA" id="ARBA00022741"/>
    </source>
</evidence>
<dbReference type="SUPFAM" id="SSF50465">
    <property type="entry name" value="EF-Tu/eEF-1alpha/eIF2-gamma C-terminal domain"/>
    <property type="match status" value="1"/>
</dbReference>
<evidence type="ECO:0000256" key="10">
    <source>
        <dbReference type="ARBA" id="ARBA00049117"/>
    </source>
</evidence>
<evidence type="ECO:0000256" key="9">
    <source>
        <dbReference type="ARBA" id="ARBA00023134"/>
    </source>
</evidence>
<dbReference type="SUPFAM" id="SSF50447">
    <property type="entry name" value="Translation proteins"/>
    <property type="match status" value="1"/>
</dbReference>
<dbReference type="GO" id="GO:0005737">
    <property type="term" value="C:cytoplasm"/>
    <property type="evidence" value="ECO:0007669"/>
    <property type="project" value="UniProtKB-SubCell"/>
</dbReference>
<dbReference type="FunFam" id="2.40.30.10:FF:000035">
    <property type="entry name" value="HBS1-like translational GTPase"/>
    <property type="match status" value="1"/>
</dbReference>
<dbReference type="Pfam" id="PF08938">
    <property type="entry name" value="HBS1_N"/>
    <property type="match status" value="1"/>
</dbReference>
<dbReference type="SUPFAM" id="SSF52540">
    <property type="entry name" value="P-loop containing nucleoside triphosphate hydrolases"/>
    <property type="match status" value="1"/>
</dbReference>
<evidence type="ECO:0000256" key="7">
    <source>
        <dbReference type="ARBA" id="ARBA00022845"/>
    </source>
</evidence>
<accession>A0A7R9LIN8</accession>
<keyword evidence="7" id="KW-0810">Translation regulation</keyword>
<dbReference type="EMBL" id="OC915878">
    <property type="protein sequence ID" value="CAD7642312.1"/>
    <property type="molecule type" value="Genomic_DNA"/>
</dbReference>
<dbReference type="Gene3D" id="2.40.30.10">
    <property type="entry name" value="Translation factors"/>
    <property type="match status" value="2"/>
</dbReference>
<comment type="similarity">
    <text evidence="2">Belongs to the TRAFAC class translation factor GTPase superfamily. Classic translation factor GTPase family. EF-Tu/EF-1A subfamily.</text>
</comment>
<dbReference type="Gene3D" id="1.10.8.10">
    <property type="entry name" value="DNA helicase RuvA subunit, C-terminal domain"/>
    <property type="match status" value="1"/>
</dbReference>
<feature type="compositionally biased region" description="Basic and acidic residues" evidence="11">
    <location>
        <begin position="223"/>
        <end position="232"/>
    </location>
</feature>
<evidence type="ECO:0000259" key="12">
    <source>
        <dbReference type="PROSITE" id="PS51722"/>
    </source>
</evidence>
<dbReference type="InterPro" id="IPR037189">
    <property type="entry name" value="HBS1-like_N_sf"/>
</dbReference>
<dbReference type="InterPro" id="IPR009000">
    <property type="entry name" value="Transl_B-barrel_sf"/>
</dbReference>
<reference evidence="13" key="1">
    <citation type="submission" date="2020-11" db="EMBL/GenBank/DDBJ databases">
        <authorList>
            <person name="Tran Van P."/>
        </authorList>
    </citation>
    <scope>NUCLEOTIDE SEQUENCE</scope>
</reference>
<keyword evidence="8" id="KW-0648">Protein biosynthesis</keyword>
<dbReference type="GO" id="GO:0005525">
    <property type="term" value="F:GTP binding"/>
    <property type="evidence" value="ECO:0007669"/>
    <property type="project" value="UniProtKB-KW"/>
</dbReference>
<dbReference type="InterPro" id="IPR027417">
    <property type="entry name" value="P-loop_NTPase"/>
</dbReference>
<proteinExistence type="inferred from homology"/>
<dbReference type="InterPro" id="IPR000795">
    <property type="entry name" value="T_Tr_GTP-bd_dom"/>
</dbReference>
<keyword evidence="5" id="KW-0547">Nucleotide-binding</keyword>
<organism evidence="13">
    <name type="scientific">Oppiella nova</name>
    <dbReference type="NCBI Taxonomy" id="334625"/>
    <lineage>
        <taxon>Eukaryota</taxon>
        <taxon>Metazoa</taxon>
        <taxon>Ecdysozoa</taxon>
        <taxon>Arthropoda</taxon>
        <taxon>Chelicerata</taxon>
        <taxon>Arachnida</taxon>
        <taxon>Acari</taxon>
        <taxon>Acariformes</taxon>
        <taxon>Sarcoptiformes</taxon>
        <taxon>Oribatida</taxon>
        <taxon>Brachypylina</taxon>
        <taxon>Oppioidea</taxon>
        <taxon>Oppiidae</taxon>
        <taxon>Oppiella</taxon>
    </lineage>
</organism>
<keyword evidence="6" id="KW-0378">Hydrolase</keyword>
<dbReference type="InterPro" id="IPR054696">
    <property type="entry name" value="GTP-eEF1A_C"/>
</dbReference>
<dbReference type="GO" id="GO:0003924">
    <property type="term" value="F:GTPase activity"/>
    <property type="evidence" value="ECO:0007669"/>
    <property type="project" value="InterPro"/>
</dbReference>
<dbReference type="InterPro" id="IPR009001">
    <property type="entry name" value="Transl_elong_EF1A/Init_IF2_C"/>
</dbReference>
<dbReference type="FunFam" id="2.40.30.10:FF:000020">
    <property type="entry name" value="Translation elongation factor EF-1"/>
    <property type="match status" value="1"/>
</dbReference>
<gene>
    <name evidence="13" type="ORF">ONB1V03_LOCUS3532</name>
</gene>
<dbReference type="EMBL" id="CAJPVJ010001053">
    <property type="protein sequence ID" value="CAG2163971.1"/>
    <property type="molecule type" value="Genomic_DNA"/>
</dbReference>
<dbReference type="SUPFAM" id="SSF109732">
    <property type="entry name" value="HBS1-like domain"/>
    <property type="match status" value="1"/>
</dbReference>
<evidence type="ECO:0000313" key="13">
    <source>
        <dbReference type="EMBL" id="CAD7642312.1"/>
    </source>
</evidence>
<dbReference type="FunFam" id="3.40.50.300:FF:000204">
    <property type="entry name" value="Translation elongation factor Tu"/>
    <property type="match status" value="1"/>
</dbReference>
<dbReference type="PRINTS" id="PR00315">
    <property type="entry name" value="ELONGATNFCT"/>
</dbReference>
<evidence type="ECO:0000256" key="6">
    <source>
        <dbReference type="ARBA" id="ARBA00022801"/>
    </source>
</evidence>
<evidence type="ECO:0000256" key="8">
    <source>
        <dbReference type="ARBA" id="ARBA00022917"/>
    </source>
</evidence>
<feature type="compositionally biased region" description="Polar residues" evidence="11">
    <location>
        <begin position="199"/>
        <end position="222"/>
    </location>
</feature>
<dbReference type="Gene3D" id="3.40.50.300">
    <property type="entry name" value="P-loop containing nucleotide triphosphate hydrolases"/>
    <property type="match status" value="1"/>
</dbReference>
<evidence type="ECO:0000256" key="2">
    <source>
        <dbReference type="ARBA" id="ARBA00007249"/>
    </source>
</evidence>
<dbReference type="PROSITE" id="PS51722">
    <property type="entry name" value="G_TR_2"/>
    <property type="match status" value="1"/>
</dbReference>
<keyword evidence="4" id="KW-0597">Phosphoprotein</keyword>
<dbReference type="InterPro" id="IPR050100">
    <property type="entry name" value="TRAFAC_GTPase_members"/>
</dbReference>
<dbReference type="Proteomes" id="UP000728032">
    <property type="component" value="Unassembled WGS sequence"/>
</dbReference>
<dbReference type="InterPro" id="IPR015033">
    <property type="entry name" value="HBS1-like_N"/>
</dbReference>
<dbReference type="CDD" id="cd01883">
    <property type="entry name" value="EF1_alpha"/>
    <property type="match status" value="1"/>
</dbReference>
<keyword evidence="3" id="KW-0963">Cytoplasm</keyword>
<dbReference type="Pfam" id="PF22594">
    <property type="entry name" value="GTP-eEF1A_C"/>
    <property type="match status" value="1"/>
</dbReference>
<dbReference type="CDD" id="cd04093">
    <property type="entry name" value="HBS1_C_III"/>
    <property type="match status" value="1"/>
</dbReference>
<evidence type="ECO:0000256" key="1">
    <source>
        <dbReference type="ARBA" id="ARBA00004496"/>
    </source>
</evidence>
<keyword evidence="9" id="KW-0342">GTP-binding</keyword>
<keyword evidence="14" id="KW-1185">Reference proteome</keyword>
<name>A0A7R9LIN8_9ACAR</name>
<comment type="subcellular location">
    <subcellularLocation>
        <location evidence="1">Cytoplasm</location>
    </subcellularLocation>
</comment>
<dbReference type="PANTHER" id="PTHR23115">
    <property type="entry name" value="TRANSLATION FACTOR"/>
    <property type="match status" value="1"/>
</dbReference>
<dbReference type="GO" id="GO:0006412">
    <property type="term" value="P:translation"/>
    <property type="evidence" value="ECO:0007669"/>
    <property type="project" value="UniProtKB-KW"/>
</dbReference>
<dbReference type="CDD" id="cd16267">
    <property type="entry name" value="HBS1-like_II"/>
    <property type="match status" value="1"/>
</dbReference>
<feature type="region of interest" description="Disordered" evidence="11">
    <location>
        <begin position="195"/>
        <end position="240"/>
    </location>
</feature>
<evidence type="ECO:0000256" key="11">
    <source>
        <dbReference type="SAM" id="MobiDB-lite"/>
    </source>
</evidence>
<comment type="catalytic activity">
    <reaction evidence="10">
        <text>GTP + H2O = GDP + phosphate + H(+)</text>
        <dbReference type="Rhea" id="RHEA:19669"/>
        <dbReference type="ChEBI" id="CHEBI:15377"/>
        <dbReference type="ChEBI" id="CHEBI:15378"/>
        <dbReference type="ChEBI" id="CHEBI:37565"/>
        <dbReference type="ChEBI" id="CHEBI:43474"/>
        <dbReference type="ChEBI" id="CHEBI:58189"/>
    </reaction>
    <physiologicalReaction direction="left-to-right" evidence="10">
        <dbReference type="Rhea" id="RHEA:19670"/>
    </physiologicalReaction>
</comment>
<dbReference type="AlphaFoldDB" id="A0A7R9LIN8"/>
<evidence type="ECO:0000256" key="3">
    <source>
        <dbReference type="ARBA" id="ARBA00022490"/>
    </source>
</evidence>
<protein>
    <recommendedName>
        <fullName evidence="12">Tr-type G domain-containing protein</fullName>
    </recommendedName>
</protein>
<evidence type="ECO:0000313" key="14">
    <source>
        <dbReference type="Proteomes" id="UP000728032"/>
    </source>
</evidence>